<feature type="non-terminal residue" evidence="1">
    <location>
        <position position="1"/>
    </location>
</feature>
<reference evidence="1" key="1">
    <citation type="submission" date="2018-10" db="EMBL/GenBank/DDBJ databases">
        <title>Hidden diversity of soil giant viruses.</title>
        <authorList>
            <person name="Schulz F."/>
            <person name="Alteio L."/>
            <person name="Goudeau D."/>
            <person name="Ryan E.M."/>
            <person name="Malmstrom R.R."/>
            <person name="Blanchard J."/>
            <person name="Woyke T."/>
        </authorList>
    </citation>
    <scope>NUCLEOTIDE SEQUENCE</scope>
    <source>
        <strain evidence="1">SAV1</strain>
    </source>
</reference>
<protein>
    <submittedName>
        <fullName evidence="1">Uncharacterized protein</fullName>
    </submittedName>
</protein>
<gene>
    <name evidence="1" type="ORF">Satyrvirus26_12</name>
</gene>
<proteinExistence type="predicted"/>
<accession>A0A3G5AIJ9</accession>
<dbReference type="EMBL" id="MK072462">
    <property type="protein sequence ID" value="AYV85623.1"/>
    <property type="molecule type" value="Genomic_DNA"/>
</dbReference>
<sequence>IKSKILFCCPNEVVLLEVAHMVFGTGIPFGIVTYCQTENTGKKAENKGHLPNVKKLGPSLLKEFGYDLQGQREYALKYSWSACIMNDPDAKEKCILYLCDMFAARHLLEERAEQVRNLNLCMEAHRRDPKNYPITESRLPVVQDYSLVLLSNLVFL</sequence>
<name>A0A3G5AIJ9_9VIRU</name>
<organism evidence="1">
    <name type="scientific">Satyrvirus sp</name>
    <dbReference type="NCBI Taxonomy" id="2487771"/>
    <lineage>
        <taxon>Viruses</taxon>
        <taxon>Varidnaviria</taxon>
        <taxon>Bamfordvirae</taxon>
        <taxon>Nucleocytoviricota</taxon>
        <taxon>Megaviricetes</taxon>
        <taxon>Imitervirales</taxon>
        <taxon>Mimiviridae</taxon>
        <taxon>Megamimivirinae</taxon>
    </lineage>
</organism>
<evidence type="ECO:0000313" key="1">
    <source>
        <dbReference type="EMBL" id="AYV85623.1"/>
    </source>
</evidence>